<evidence type="ECO:0000313" key="1">
    <source>
        <dbReference type="EMBL" id="GHB68250.1"/>
    </source>
</evidence>
<organism evidence="1 2">
    <name type="scientific">Streptomyces cirratus</name>
    <dbReference type="NCBI Taxonomy" id="68187"/>
    <lineage>
        <taxon>Bacteria</taxon>
        <taxon>Bacillati</taxon>
        <taxon>Actinomycetota</taxon>
        <taxon>Actinomycetes</taxon>
        <taxon>Kitasatosporales</taxon>
        <taxon>Streptomycetaceae</taxon>
        <taxon>Streptomyces</taxon>
    </lineage>
</organism>
<keyword evidence="2" id="KW-1185">Reference proteome</keyword>
<protein>
    <submittedName>
        <fullName evidence="1">Uncharacterized protein</fullName>
    </submittedName>
</protein>
<evidence type="ECO:0000313" key="2">
    <source>
        <dbReference type="Proteomes" id="UP000642673"/>
    </source>
</evidence>
<name>A0ABQ3EWA0_9ACTN</name>
<sequence>MVSVFPVRAPAPRTMQWCGRTGCSRDGRLASEASVLNVNDAQARPGRFRPWVRKRGPRLPIAVTCVRPGVPGSGQERVQGLPVVLAPVSGPDGAGAAGSDRVVLRGR</sequence>
<comment type="caution">
    <text evidence="1">The sequence shown here is derived from an EMBL/GenBank/DDBJ whole genome shotgun (WGS) entry which is preliminary data.</text>
</comment>
<reference evidence="2" key="1">
    <citation type="journal article" date="2019" name="Int. J. Syst. Evol. Microbiol.">
        <title>The Global Catalogue of Microorganisms (GCM) 10K type strain sequencing project: providing services to taxonomists for standard genome sequencing and annotation.</title>
        <authorList>
            <consortium name="The Broad Institute Genomics Platform"/>
            <consortium name="The Broad Institute Genome Sequencing Center for Infectious Disease"/>
            <person name="Wu L."/>
            <person name="Ma J."/>
        </authorList>
    </citation>
    <scope>NUCLEOTIDE SEQUENCE [LARGE SCALE GENOMIC DNA]</scope>
    <source>
        <strain evidence="2">JCM 4738</strain>
    </source>
</reference>
<proteinExistence type="predicted"/>
<accession>A0ABQ3EWA0</accession>
<gene>
    <name evidence="1" type="ORF">GCM10010347_42960</name>
</gene>
<dbReference type="Proteomes" id="UP000642673">
    <property type="component" value="Unassembled WGS sequence"/>
</dbReference>
<dbReference type="EMBL" id="BMVP01000008">
    <property type="protein sequence ID" value="GHB68250.1"/>
    <property type="molecule type" value="Genomic_DNA"/>
</dbReference>